<keyword evidence="2" id="KW-1185">Reference proteome</keyword>
<proteinExistence type="predicted"/>
<evidence type="ECO:0000313" key="1">
    <source>
        <dbReference type="EMBL" id="BAT04697.1"/>
    </source>
</evidence>
<accession>A0A0P0XE06</accession>
<gene>
    <name evidence="1" type="ordered locus">Os08g0280150</name>
    <name evidence="1" type="ORF">OSNPB_080280150</name>
</gene>
<dbReference type="EMBL" id="AP014964">
    <property type="protein sequence ID" value="BAT04697.1"/>
    <property type="molecule type" value="Genomic_DNA"/>
</dbReference>
<reference evidence="2" key="1">
    <citation type="journal article" date="2005" name="Nature">
        <title>The map-based sequence of the rice genome.</title>
        <authorList>
            <consortium name="International rice genome sequencing project (IRGSP)"/>
            <person name="Matsumoto T."/>
            <person name="Wu J."/>
            <person name="Kanamori H."/>
            <person name="Katayose Y."/>
            <person name="Fujisawa M."/>
            <person name="Namiki N."/>
            <person name="Mizuno H."/>
            <person name="Yamamoto K."/>
            <person name="Antonio B.A."/>
            <person name="Baba T."/>
            <person name="Sakata K."/>
            <person name="Nagamura Y."/>
            <person name="Aoki H."/>
            <person name="Arikawa K."/>
            <person name="Arita K."/>
            <person name="Bito T."/>
            <person name="Chiden Y."/>
            <person name="Fujitsuka N."/>
            <person name="Fukunaka R."/>
            <person name="Hamada M."/>
            <person name="Harada C."/>
            <person name="Hayashi A."/>
            <person name="Hijishita S."/>
            <person name="Honda M."/>
            <person name="Hosokawa S."/>
            <person name="Ichikawa Y."/>
            <person name="Idonuma A."/>
            <person name="Iijima M."/>
            <person name="Ikeda M."/>
            <person name="Ikeno M."/>
            <person name="Ito K."/>
            <person name="Ito S."/>
            <person name="Ito T."/>
            <person name="Ito Y."/>
            <person name="Ito Y."/>
            <person name="Iwabuchi A."/>
            <person name="Kamiya K."/>
            <person name="Karasawa W."/>
            <person name="Kurita K."/>
            <person name="Katagiri S."/>
            <person name="Kikuta A."/>
            <person name="Kobayashi H."/>
            <person name="Kobayashi N."/>
            <person name="Machita K."/>
            <person name="Maehara T."/>
            <person name="Masukawa M."/>
            <person name="Mizubayashi T."/>
            <person name="Mukai Y."/>
            <person name="Nagasaki H."/>
            <person name="Nagata Y."/>
            <person name="Naito S."/>
            <person name="Nakashima M."/>
            <person name="Nakama Y."/>
            <person name="Nakamichi Y."/>
            <person name="Nakamura M."/>
            <person name="Meguro A."/>
            <person name="Negishi M."/>
            <person name="Ohta I."/>
            <person name="Ohta T."/>
            <person name="Okamoto M."/>
            <person name="Ono N."/>
            <person name="Saji S."/>
            <person name="Sakaguchi M."/>
            <person name="Sakai K."/>
            <person name="Shibata M."/>
            <person name="Shimokawa T."/>
            <person name="Song J."/>
            <person name="Takazaki Y."/>
            <person name="Terasawa K."/>
            <person name="Tsugane M."/>
            <person name="Tsuji K."/>
            <person name="Ueda S."/>
            <person name="Waki K."/>
            <person name="Yamagata H."/>
            <person name="Yamamoto M."/>
            <person name="Yamamoto S."/>
            <person name="Yamane H."/>
            <person name="Yoshiki S."/>
            <person name="Yoshihara R."/>
            <person name="Yukawa K."/>
            <person name="Zhong H."/>
            <person name="Yano M."/>
            <person name="Yuan Q."/>
            <person name="Ouyang S."/>
            <person name="Liu J."/>
            <person name="Jones K.M."/>
            <person name="Gansberger K."/>
            <person name="Moffat K."/>
            <person name="Hill J."/>
            <person name="Bera J."/>
            <person name="Fadrosh D."/>
            <person name="Jin S."/>
            <person name="Johri S."/>
            <person name="Kim M."/>
            <person name="Overton L."/>
            <person name="Reardon M."/>
            <person name="Tsitrin T."/>
            <person name="Vuong H."/>
            <person name="Weaver B."/>
            <person name="Ciecko A."/>
            <person name="Tallon L."/>
            <person name="Jackson J."/>
            <person name="Pai G."/>
            <person name="Aken S.V."/>
            <person name="Utterback T."/>
            <person name="Reidmuller S."/>
            <person name="Feldblyum T."/>
            <person name="Hsiao J."/>
            <person name="Zismann V."/>
            <person name="Iobst S."/>
            <person name="de Vazeille A.R."/>
            <person name="Buell C.R."/>
            <person name="Ying K."/>
            <person name="Li Y."/>
            <person name="Lu T."/>
            <person name="Huang Y."/>
            <person name="Zhao Q."/>
            <person name="Feng Q."/>
            <person name="Zhang L."/>
            <person name="Zhu J."/>
            <person name="Weng Q."/>
            <person name="Mu J."/>
            <person name="Lu Y."/>
            <person name="Fan D."/>
            <person name="Liu Y."/>
            <person name="Guan J."/>
            <person name="Zhang Y."/>
            <person name="Yu S."/>
            <person name="Liu X."/>
            <person name="Zhang Y."/>
            <person name="Hong G."/>
            <person name="Han B."/>
            <person name="Choisne N."/>
            <person name="Demange N."/>
            <person name="Orjeda G."/>
            <person name="Samain S."/>
            <person name="Cattolico L."/>
            <person name="Pelletier E."/>
            <person name="Couloux A."/>
            <person name="Segurens B."/>
            <person name="Wincker P."/>
            <person name="D'Hont A."/>
            <person name="Scarpelli C."/>
            <person name="Weissenbach J."/>
            <person name="Salanoubat M."/>
            <person name="Quetier F."/>
            <person name="Yu Y."/>
            <person name="Kim H.R."/>
            <person name="Rambo T."/>
            <person name="Currie J."/>
            <person name="Collura K."/>
            <person name="Luo M."/>
            <person name="Yang T."/>
            <person name="Ammiraju J.S.S."/>
            <person name="Engler F."/>
            <person name="Soderlund C."/>
            <person name="Wing R.A."/>
            <person name="Palmer L.E."/>
            <person name="de la Bastide M."/>
            <person name="Spiegel L."/>
            <person name="Nascimento L."/>
            <person name="Zutavern T."/>
            <person name="O'Shaughnessy A."/>
            <person name="Dike S."/>
            <person name="Dedhia N."/>
            <person name="Preston R."/>
            <person name="Balija V."/>
            <person name="McCombie W.R."/>
            <person name="Chow T."/>
            <person name="Chen H."/>
            <person name="Chung M."/>
            <person name="Chen C."/>
            <person name="Shaw J."/>
            <person name="Wu H."/>
            <person name="Hsiao K."/>
            <person name="Chao Y."/>
            <person name="Chu M."/>
            <person name="Cheng C."/>
            <person name="Hour A."/>
            <person name="Lee P."/>
            <person name="Lin S."/>
            <person name="Lin Y."/>
            <person name="Liou J."/>
            <person name="Liu S."/>
            <person name="Hsing Y."/>
            <person name="Raghuvanshi S."/>
            <person name="Mohanty A."/>
            <person name="Bharti A.K."/>
            <person name="Gaur A."/>
            <person name="Gupta V."/>
            <person name="Kumar D."/>
            <person name="Ravi V."/>
            <person name="Vij S."/>
            <person name="Kapur A."/>
            <person name="Khurana P."/>
            <person name="Khurana P."/>
            <person name="Khurana J.P."/>
            <person name="Tyagi A.K."/>
            <person name="Gaikwad K."/>
            <person name="Singh A."/>
            <person name="Dalal V."/>
            <person name="Srivastava S."/>
            <person name="Dixit A."/>
            <person name="Pal A.K."/>
            <person name="Ghazi I.A."/>
            <person name="Yadav M."/>
            <person name="Pandit A."/>
            <person name="Bhargava A."/>
            <person name="Sureshbabu K."/>
            <person name="Batra K."/>
            <person name="Sharma T.R."/>
            <person name="Mohapatra T."/>
            <person name="Singh N.K."/>
            <person name="Messing J."/>
            <person name="Nelson A.B."/>
            <person name="Fuks G."/>
            <person name="Kavchok S."/>
            <person name="Keizer G."/>
            <person name="Linton E."/>
            <person name="Llaca V."/>
            <person name="Song R."/>
            <person name="Tanyolac B."/>
            <person name="Young S."/>
            <person name="Ho-Il K."/>
            <person name="Hahn J.H."/>
            <person name="Sangsakoo G."/>
            <person name="Vanavichit A."/>
            <person name="de Mattos Luiz.A.T."/>
            <person name="Zimmer P.D."/>
            <person name="Malone G."/>
            <person name="Dellagostin O."/>
            <person name="de Oliveira A.C."/>
            <person name="Bevan M."/>
            <person name="Bancroft I."/>
            <person name="Minx P."/>
            <person name="Cordum H."/>
            <person name="Wilson R."/>
            <person name="Cheng Z."/>
            <person name="Jin W."/>
            <person name="Jiang J."/>
            <person name="Leong S.A."/>
            <person name="Iwama H."/>
            <person name="Gojobori T."/>
            <person name="Itoh T."/>
            <person name="Niimura Y."/>
            <person name="Fujii Y."/>
            <person name="Habara T."/>
            <person name="Sakai H."/>
            <person name="Sato Y."/>
            <person name="Wilson G."/>
            <person name="Kumar K."/>
            <person name="McCouch S."/>
            <person name="Juretic N."/>
            <person name="Hoen D."/>
            <person name="Wright S."/>
            <person name="Bruskiewich R."/>
            <person name="Bureau T."/>
            <person name="Miyao A."/>
            <person name="Hirochika H."/>
            <person name="Nishikawa T."/>
            <person name="Kadowaki K."/>
            <person name="Sugiura M."/>
            <person name="Burr B."/>
            <person name="Sasaki T."/>
        </authorList>
    </citation>
    <scope>NUCLEOTIDE SEQUENCE [LARGE SCALE GENOMIC DNA]</scope>
    <source>
        <strain evidence="2">cv. Nipponbare</strain>
    </source>
</reference>
<organism evidence="1 2">
    <name type="scientific">Oryza sativa subsp. japonica</name>
    <name type="common">Rice</name>
    <dbReference type="NCBI Taxonomy" id="39947"/>
    <lineage>
        <taxon>Eukaryota</taxon>
        <taxon>Viridiplantae</taxon>
        <taxon>Streptophyta</taxon>
        <taxon>Embryophyta</taxon>
        <taxon>Tracheophyta</taxon>
        <taxon>Spermatophyta</taxon>
        <taxon>Magnoliopsida</taxon>
        <taxon>Liliopsida</taxon>
        <taxon>Poales</taxon>
        <taxon>Poaceae</taxon>
        <taxon>BOP clade</taxon>
        <taxon>Oryzoideae</taxon>
        <taxon>Oryzeae</taxon>
        <taxon>Oryzinae</taxon>
        <taxon>Oryza</taxon>
        <taxon>Oryza sativa</taxon>
    </lineage>
</organism>
<name>A0A0P0XE06_ORYSJ</name>
<reference evidence="1 2" key="2">
    <citation type="journal article" date="2013" name="Plant Cell Physiol.">
        <title>Rice Annotation Project Database (RAP-DB): an integrative and interactive database for rice genomics.</title>
        <authorList>
            <person name="Sakai H."/>
            <person name="Lee S.S."/>
            <person name="Tanaka T."/>
            <person name="Numa H."/>
            <person name="Kim J."/>
            <person name="Kawahara Y."/>
            <person name="Wakimoto H."/>
            <person name="Yang C.C."/>
            <person name="Iwamoto M."/>
            <person name="Abe T."/>
            <person name="Yamada Y."/>
            <person name="Muto A."/>
            <person name="Inokuchi H."/>
            <person name="Ikemura T."/>
            <person name="Matsumoto T."/>
            <person name="Sasaki T."/>
            <person name="Itoh T."/>
        </authorList>
    </citation>
    <scope>NUCLEOTIDE SEQUENCE [LARGE SCALE GENOMIC DNA]</scope>
    <source>
        <strain evidence="2">cv. Nipponbare</strain>
    </source>
</reference>
<dbReference type="PaxDb" id="39947-A0A0P0XE06"/>
<protein>
    <submittedName>
        <fullName evidence="1">Os08g0280150 protein</fullName>
    </submittedName>
</protein>
<dbReference type="AlphaFoldDB" id="A0A0P0XE06"/>
<sequence length="180" mass="19001">MPRPPPLNLPQAAARNLPGVVAKSCRKSAVPHRFQSSCNGAAHSALDLFVSSSKTVKVRPTCSLRMSSSAPVQPASFPHVGESVVVHPVWHRSGEIRNKRKRELELSAIASRTAVVQAPSTTLPISVQAANLESGEGSCDSYTSDAGTAKAGEDNVLHAANALTKVVPILQKRLSSSFSE</sequence>
<dbReference type="Proteomes" id="UP000059680">
    <property type="component" value="Chromosome 8"/>
</dbReference>
<dbReference type="InParanoid" id="A0A0P0XE06"/>
<dbReference type="Gramene" id="Os08t0280150-00">
    <property type="protein sequence ID" value="Os08t0280150-00"/>
    <property type="gene ID" value="Os08g0280150"/>
</dbReference>
<evidence type="ECO:0000313" key="2">
    <source>
        <dbReference type="Proteomes" id="UP000059680"/>
    </source>
</evidence>
<reference evidence="1 2" key="3">
    <citation type="journal article" date="2013" name="Rice">
        <title>Improvement of the Oryza sativa Nipponbare reference genome using next generation sequence and optical map data.</title>
        <authorList>
            <person name="Kawahara Y."/>
            <person name="de la Bastide M."/>
            <person name="Hamilton J.P."/>
            <person name="Kanamori H."/>
            <person name="McCombie W.R."/>
            <person name="Ouyang S."/>
            <person name="Schwartz D.C."/>
            <person name="Tanaka T."/>
            <person name="Wu J."/>
            <person name="Zhou S."/>
            <person name="Childs K.L."/>
            <person name="Davidson R.M."/>
            <person name="Lin H."/>
            <person name="Quesada-Ocampo L."/>
            <person name="Vaillancourt B."/>
            <person name="Sakai H."/>
            <person name="Lee S.S."/>
            <person name="Kim J."/>
            <person name="Numa H."/>
            <person name="Itoh T."/>
            <person name="Buell C.R."/>
            <person name="Matsumoto T."/>
        </authorList>
    </citation>
    <scope>NUCLEOTIDE SEQUENCE [LARGE SCALE GENOMIC DNA]</scope>
    <source>
        <strain evidence="2">cv. Nipponbare</strain>
    </source>
</reference>